<dbReference type="InterPro" id="IPR008735">
    <property type="entry name" value="PSP94"/>
</dbReference>
<dbReference type="OrthoDB" id="6076852at2759"/>
<dbReference type="AlphaFoldDB" id="A0A8C5QFF5"/>
<comment type="subcellular location">
    <subcellularLocation>
        <location evidence="1">Secreted</location>
    </subcellularLocation>
</comment>
<evidence type="ECO:0000256" key="2">
    <source>
        <dbReference type="ARBA" id="ARBA00010352"/>
    </source>
</evidence>
<evidence type="ECO:0000256" key="5">
    <source>
        <dbReference type="SAM" id="SignalP"/>
    </source>
</evidence>
<accession>A0A8C5QFF5</accession>
<organism evidence="6 7">
    <name type="scientific">Leptobrachium leishanense</name>
    <name type="common">Leishan spiny toad</name>
    <dbReference type="NCBI Taxonomy" id="445787"/>
    <lineage>
        <taxon>Eukaryota</taxon>
        <taxon>Metazoa</taxon>
        <taxon>Chordata</taxon>
        <taxon>Craniata</taxon>
        <taxon>Vertebrata</taxon>
        <taxon>Euteleostomi</taxon>
        <taxon>Amphibia</taxon>
        <taxon>Batrachia</taxon>
        <taxon>Anura</taxon>
        <taxon>Pelobatoidea</taxon>
        <taxon>Megophryidae</taxon>
        <taxon>Leptobrachium</taxon>
    </lineage>
</organism>
<evidence type="ECO:0000256" key="4">
    <source>
        <dbReference type="ARBA" id="ARBA00023157"/>
    </source>
</evidence>
<dbReference type="PROSITE" id="PS51257">
    <property type="entry name" value="PROKAR_LIPOPROTEIN"/>
    <property type="match status" value="1"/>
</dbReference>
<keyword evidence="4" id="KW-1015">Disulfide bond</keyword>
<keyword evidence="7" id="KW-1185">Reference proteome</keyword>
<sequence>MKIFLALVVVSISVALSSASCFHIPATRNDKTRPAVCQLNGEDHNIGDTWTNEACQKCTCARNGMDCCSFLKKPTDFDKEACHAILDKKACSYQVVRKDDPSQPCAVRGMRIG</sequence>
<evidence type="ECO:0000256" key="3">
    <source>
        <dbReference type="ARBA" id="ARBA00022525"/>
    </source>
</evidence>
<dbReference type="PANTHER" id="PTHR10500:SF7">
    <property type="entry name" value="BETA-MICROSEMINOPROTEIN"/>
    <property type="match status" value="1"/>
</dbReference>
<name>A0A8C5QFF5_9ANUR</name>
<dbReference type="Proteomes" id="UP000694569">
    <property type="component" value="Unplaced"/>
</dbReference>
<evidence type="ECO:0000313" key="6">
    <source>
        <dbReference type="Ensembl" id="ENSLLEP00000036451.1"/>
    </source>
</evidence>
<protein>
    <recommendedName>
        <fullName evidence="8">Beta-microseminoprotein</fullName>
    </recommendedName>
</protein>
<dbReference type="GeneTree" id="ENSGT00940000154371"/>
<comment type="similarity">
    <text evidence="2">Belongs to the beta-microseminoprotein family.</text>
</comment>
<feature type="signal peptide" evidence="5">
    <location>
        <begin position="1"/>
        <end position="19"/>
    </location>
</feature>
<evidence type="ECO:0000256" key="1">
    <source>
        <dbReference type="ARBA" id="ARBA00004613"/>
    </source>
</evidence>
<reference evidence="6" key="2">
    <citation type="submission" date="2025-09" db="UniProtKB">
        <authorList>
            <consortium name="Ensembl"/>
        </authorList>
    </citation>
    <scope>IDENTIFICATION</scope>
</reference>
<dbReference type="Gene3D" id="2.10.70.10">
    <property type="entry name" value="Complement Module, domain 1"/>
    <property type="match status" value="1"/>
</dbReference>
<reference evidence="6" key="1">
    <citation type="submission" date="2025-08" db="UniProtKB">
        <authorList>
            <consortium name="Ensembl"/>
        </authorList>
    </citation>
    <scope>IDENTIFICATION</scope>
</reference>
<keyword evidence="3" id="KW-0964">Secreted</keyword>
<dbReference type="Ensembl" id="ENSLLET00000037856.1">
    <property type="protein sequence ID" value="ENSLLEP00000036451.1"/>
    <property type="gene ID" value="ENSLLEG00000023100.1"/>
</dbReference>
<dbReference type="PANTHER" id="PTHR10500">
    <property type="entry name" value="BETA-MICROSEMINOPROTEIN"/>
    <property type="match status" value="1"/>
</dbReference>
<feature type="chain" id="PRO_5034109573" description="Beta-microseminoprotein" evidence="5">
    <location>
        <begin position="20"/>
        <end position="113"/>
    </location>
</feature>
<proteinExistence type="inferred from homology"/>
<dbReference type="Gene3D" id="2.20.25.590">
    <property type="match status" value="1"/>
</dbReference>
<keyword evidence="5" id="KW-0732">Signal</keyword>
<dbReference type="Pfam" id="PF05825">
    <property type="entry name" value="PSP94"/>
    <property type="match status" value="1"/>
</dbReference>
<evidence type="ECO:0000313" key="7">
    <source>
        <dbReference type="Proteomes" id="UP000694569"/>
    </source>
</evidence>
<dbReference type="GO" id="GO:0005576">
    <property type="term" value="C:extracellular region"/>
    <property type="evidence" value="ECO:0007669"/>
    <property type="project" value="UniProtKB-SubCell"/>
</dbReference>
<evidence type="ECO:0008006" key="8">
    <source>
        <dbReference type="Google" id="ProtNLM"/>
    </source>
</evidence>